<evidence type="ECO:0000259" key="3">
    <source>
        <dbReference type="PROSITE" id="PS51737"/>
    </source>
</evidence>
<dbReference type="InterPro" id="IPR038109">
    <property type="entry name" value="DNA_bind_recomb_sf"/>
</dbReference>
<dbReference type="InterPro" id="IPR036162">
    <property type="entry name" value="Resolvase-like_N_sf"/>
</dbReference>
<dbReference type="SUPFAM" id="SSF53041">
    <property type="entry name" value="Resolvase-like"/>
    <property type="match status" value="1"/>
</dbReference>
<dbReference type="RefSeq" id="WP_277565807.1">
    <property type="nucleotide sequence ID" value="NZ_JAPDHZ010000003.1"/>
</dbReference>
<protein>
    <submittedName>
        <fullName evidence="4">Recombinase family protein</fullName>
    </submittedName>
</protein>
<dbReference type="CDD" id="cd00338">
    <property type="entry name" value="Ser_Recombinase"/>
    <property type="match status" value="1"/>
</dbReference>
<reference evidence="4 5" key="1">
    <citation type="submission" date="2022-10" db="EMBL/GenBank/DDBJ databases">
        <title>Comparative genomic analysis of Cohnella hashimotonis sp. nov., isolated from the International Space Station.</title>
        <authorList>
            <person name="Simpson A."/>
            <person name="Venkateswaran K."/>
        </authorList>
    </citation>
    <scope>NUCLEOTIDE SEQUENCE [LARGE SCALE GENOMIC DNA]</scope>
    <source>
        <strain evidence="4 5">DSM 18997</strain>
    </source>
</reference>
<feature type="domain" description="Recombinase" evidence="3">
    <location>
        <begin position="164"/>
        <end position="265"/>
    </location>
</feature>
<evidence type="ECO:0000256" key="1">
    <source>
        <dbReference type="SAM" id="Coils"/>
    </source>
</evidence>
<feature type="domain" description="Resolvase/invertase-type recombinase catalytic" evidence="2">
    <location>
        <begin position="9"/>
        <end position="156"/>
    </location>
</feature>
<gene>
    <name evidence="4" type="ORF">OMP38_14715</name>
</gene>
<dbReference type="PANTHER" id="PTHR30461">
    <property type="entry name" value="DNA-INVERTASE FROM LAMBDOID PROPHAGE"/>
    <property type="match status" value="1"/>
</dbReference>
<dbReference type="AlphaFoldDB" id="A0A9X4KGR2"/>
<dbReference type="Gene3D" id="3.40.50.1390">
    <property type="entry name" value="Resolvase, N-terminal catalytic domain"/>
    <property type="match status" value="1"/>
</dbReference>
<dbReference type="PROSITE" id="PS51737">
    <property type="entry name" value="RECOMBINASE_DNA_BIND"/>
    <property type="match status" value="1"/>
</dbReference>
<keyword evidence="5" id="KW-1185">Reference proteome</keyword>
<dbReference type="Pfam" id="PF13408">
    <property type="entry name" value="Zn_ribbon_recom"/>
    <property type="match status" value="1"/>
</dbReference>
<evidence type="ECO:0000259" key="2">
    <source>
        <dbReference type="PROSITE" id="PS51736"/>
    </source>
</evidence>
<evidence type="ECO:0000313" key="5">
    <source>
        <dbReference type="Proteomes" id="UP001153387"/>
    </source>
</evidence>
<feature type="coiled-coil region" evidence="1">
    <location>
        <begin position="368"/>
        <end position="422"/>
    </location>
</feature>
<accession>A0A9X4KGR2</accession>
<comment type="caution">
    <text evidence="4">The sequence shown here is derived from an EMBL/GenBank/DDBJ whole genome shotgun (WGS) entry which is preliminary data.</text>
</comment>
<dbReference type="InterPro" id="IPR025827">
    <property type="entry name" value="Zn_ribbon_recom_dom"/>
</dbReference>
<dbReference type="Pfam" id="PF07508">
    <property type="entry name" value="Recombinase"/>
    <property type="match status" value="1"/>
</dbReference>
<dbReference type="GO" id="GO:0003677">
    <property type="term" value="F:DNA binding"/>
    <property type="evidence" value="ECO:0007669"/>
    <property type="project" value="InterPro"/>
</dbReference>
<dbReference type="SMART" id="SM00857">
    <property type="entry name" value="Resolvase"/>
    <property type="match status" value="1"/>
</dbReference>
<dbReference type="PROSITE" id="PS51736">
    <property type="entry name" value="RECOMBINASES_3"/>
    <property type="match status" value="1"/>
</dbReference>
<dbReference type="GO" id="GO:0000150">
    <property type="term" value="F:DNA strand exchange activity"/>
    <property type="evidence" value="ECO:0007669"/>
    <property type="project" value="InterPro"/>
</dbReference>
<proteinExistence type="predicted"/>
<dbReference type="Proteomes" id="UP001153387">
    <property type="component" value="Unassembled WGS sequence"/>
</dbReference>
<dbReference type="EMBL" id="JAPDHZ010000003">
    <property type="protein sequence ID" value="MDG0791969.1"/>
    <property type="molecule type" value="Genomic_DNA"/>
</dbReference>
<dbReference type="Gene3D" id="3.90.1750.20">
    <property type="entry name" value="Putative Large Serine Recombinase, Chain B, Domain 2"/>
    <property type="match status" value="1"/>
</dbReference>
<evidence type="ECO:0000313" key="4">
    <source>
        <dbReference type="EMBL" id="MDG0791969.1"/>
    </source>
</evidence>
<dbReference type="InterPro" id="IPR011109">
    <property type="entry name" value="DNA_bind_recombinase_dom"/>
</dbReference>
<dbReference type="PANTHER" id="PTHR30461:SF23">
    <property type="entry name" value="DNA RECOMBINASE-RELATED"/>
    <property type="match status" value="1"/>
</dbReference>
<name>A0A9X4KGR2_9BACL</name>
<keyword evidence="1" id="KW-0175">Coiled coil</keyword>
<organism evidence="4 5">
    <name type="scientific">Cohnella ginsengisoli</name>
    <dbReference type="NCBI Taxonomy" id="425004"/>
    <lineage>
        <taxon>Bacteria</taxon>
        <taxon>Bacillati</taxon>
        <taxon>Bacillota</taxon>
        <taxon>Bacilli</taxon>
        <taxon>Bacillales</taxon>
        <taxon>Paenibacillaceae</taxon>
        <taxon>Cohnella</taxon>
    </lineage>
</organism>
<dbReference type="InterPro" id="IPR006119">
    <property type="entry name" value="Resolv_N"/>
</dbReference>
<sequence>MKPSDMPIRVAIYTRVSTLDQVEGYSLDNQRERLMAFCAAQGWNDVTVYMDDGESGTNMERPGLKRMIRHIEEKKINAVVVLKLDRLSRRQKDVLYLLEEVFESNGVIFKSATEPFDTSTPLGKAMIGVLAVFAQLERDMIIERTSTGRRQRISSGKWGGGNVAYGYSFNKELEKLEIVEEEALVIREIFSRYIKGESRESIAMWASKRTSRFIDNTIVKNILSRPTYAGKLQHGDELFEGNHDPIVTTDEWQAAQTEMKRRRDGLSPKGAYLLTGLLRCGLCGGPIIQSNITRKKPNKIYEYDFCACAAQQIKRRTKDGHVKCTLGFHRRHEVEKFVIDRIKGIDDTDQLTRDKINKQSQGSNDHVRKALESRIKTIEGEINNLLDAIQAGLKASTVTGRIAKLEREKDALDQQLDDIKDTEKPVVVDYEEIKRVGEMWDYLTEDEQKTILRRVILQVVLHPKGTDHEIIWNV</sequence>
<dbReference type="InterPro" id="IPR050639">
    <property type="entry name" value="SSR_resolvase"/>
</dbReference>
<dbReference type="Pfam" id="PF00239">
    <property type="entry name" value="Resolvase"/>
    <property type="match status" value="1"/>
</dbReference>